<dbReference type="InterPro" id="IPR039421">
    <property type="entry name" value="Type_1_exporter"/>
</dbReference>
<name>V6F5I8_MAGGM</name>
<dbReference type="Gene3D" id="3.40.50.300">
    <property type="entry name" value="P-loop containing nucleotide triphosphate hydrolases"/>
    <property type="match status" value="1"/>
</dbReference>
<evidence type="ECO:0000259" key="11">
    <source>
        <dbReference type="PROSITE" id="PS50929"/>
    </source>
</evidence>
<dbReference type="SMART" id="SM00382">
    <property type="entry name" value="AAA"/>
    <property type="match status" value="1"/>
</dbReference>
<dbReference type="Pfam" id="PF00005">
    <property type="entry name" value="ABC_tran"/>
    <property type="match status" value="1"/>
</dbReference>
<dbReference type="GO" id="GO:0034040">
    <property type="term" value="F:ATPase-coupled lipid transmembrane transporter activity"/>
    <property type="evidence" value="ECO:0007669"/>
    <property type="project" value="TreeGrafter"/>
</dbReference>
<dbReference type="FunFam" id="3.40.50.300:FF:000299">
    <property type="entry name" value="ABC transporter ATP-binding protein/permease"/>
    <property type="match status" value="1"/>
</dbReference>
<feature type="transmembrane region" description="Helical" evidence="9">
    <location>
        <begin position="171"/>
        <end position="192"/>
    </location>
</feature>
<dbReference type="AlphaFoldDB" id="V6F5I8"/>
<feature type="transmembrane region" description="Helical" evidence="9">
    <location>
        <begin position="266"/>
        <end position="294"/>
    </location>
</feature>
<dbReference type="Gene3D" id="1.20.1560.10">
    <property type="entry name" value="ABC transporter type 1, transmembrane domain"/>
    <property type="match status" value="1"/>
</dbReference>
<evidence type="ECO:0000256" key="2">
    <source>
        <dbReference type="ARBA" id="ARBA00022448"/>
    </source>
</evidence>
<evidence type="ECO:0000256" key="5">
    <source>
        <dbReference type="ARBA" id="ARBA00022741"/>
    </source>
</evidence>
<evidence type="ECO:0000256" key="4">
    <source>
        <dbReference type="ARBA" id="ARBA00022692"/>
    </source>
</evidence>
<dbReference type="GO" id="GO:0140359">
    <property type="term" value="F:ABC-type transporter activity"/>
    <property type="evidence" value="ECO:0007669"/>
    <property type="project" value="InterPro"/>
</dbReference>
<dbReference type="InterPro" id="IPR003439">
    <property type="entry name" value="ABC_transporter-like_ATP-bd"/>
</dbReference>
<keyword evidence="13" id="KW-1185">Reference proteome</keyword>
<dbReference type="EC" id="3.6.3.-" evidence="12"/>
<sequence length="587" mass="62682">MPERSYGFFSTFSRIPRKASIIFVAVVAGLLESVGLALFLPLLKTINGTAAGNEAILSSEFLKVLGLSSNPIILGLGMAATIIVAYLVVLLRDRLIINVKHHSVETLRDQIIGSLFHSQWKYLSAQAGGEVINRLLGECARAGYALTYQLQAAAATAQAIILLSLSAVLDWQLLIAVIGLGALVGLAIMPLMRRSARIGRETDAETRSYSFHVIDFLRGAKLIRVTGAEMEVIQRIAGLNAATRDANVRGEYTMALTNFVVRSAPVAMAGILIALATGAFYIPAAVLLTFILLLSRIAPLLTQVQQHLQGYAGYRNALAVVDQAIAQADAFAEPATGVMPPVAGIGRGIDLRGVGFTYDGSEHPALININVTVPRNSTVAVVGGSGGGKSTLIDLIAGIRSPNAGQVIVDGNDLARMDGHSWRRRIGYVTQDVVILHDTLRNNLTFGRSAITEQDLQWAIAKAHLDSVIKDLPDGLETVLGEAGTRLSGGQKQRVSLARALAGRPDLLLLDEATSALDAEAEAAIKQALDELASDLTMVIIAHRLNTVAHAQMVYVMEGGRIVESGTFEDLKRLGGRFTQLSNLQNH</sequence>
<dbReference type="PANTHER" id="PTHR24221:SF654">
    <property type="entry name" value="ATP-BINDING CASSETTE SUB-FAMILY B MEMBER 6"/>
    <property type="match status" value="1"/>
</dbReference>
<dbReference type="InterPro" id="IPR027417">
    <property type="entry name" value="P-loop_NTPase"/>
</dbReference>
<feature type="transmembrane region" description="Helical" evidence="9">
    <location>
        <begin position="21"/>
        <end position="43"/>
    </location>
</feature>
<keyword evidence="8 9" id="KW-0472">Membrane</keyword>
<keyword evidence="6 12" id="KW-0067">ATP-binding</keyword>
<dbReference type="GO" id="GO:0005886">
    <property type="term" value="C:plasma membrane"/>
    <property type="evidence" value="ECO:0007669"/>
    <property type="project" value="UniProtKB-SubCell"/>
</dbReference>
<dbReference type="InterPro" id="IPR011527">
    <property type="entry name" value="ABC1_TM_dom"/>
</dbReference>
<gene>
    <name evidence="12" type="ordered locus">MGMSRv2__3427</name>
</gene>
<dbReference type="InterPro" id="IPR003593">
    <property type="entry name" value="AAA+_ATPase"/>
</dbReference>
<evidence type="ECO:0000256" key="8">
    <source>
        <dbReference type="ARBA" id="ARBA00023136"/>
    </source>
</evidence>
<dbReference type="SUPFAM" id="SSF90123">
    <property type="entry name" value="ABC transporter transmembrane region"/>
    <property type="match status" value="1"/>
</dbReference>
<keyword evidence="3" id="KW-1003">Cell membrane</keyword>
<dbReference type="HOGENOM" id="CLU_000604_84_3_5"/>
<evidence type="ECO:0000256" key="3">
    <source>
        <dbReference type="ARBA" id="ARBA00022475"/>
    </source>
</evidence>
<dbReference type="eggNOG" id="COG1132">
    <property type="taxonomic scope" value="Bacteria"/>
</dbReference>
<dbReference type="KEGG" id="mgy:MGMSRv2__3427"/>
<evidence type="ECO:0000256" key="7">
    <source>
        <dbReference type="ARBA" id="ARBA00022989"/>
    </source>
</evidence>
<dbReference type="Pfam" id="PF00664">
    <property type="entry name" value="ABC_membrane"/>
    <property type="match status" value="1"/>
</dbReference>
<evidence type="ECO:0000259" key="10">
    <source>
        <dbReference type="PROSITE" id="PS50893"/>
    </source>
</evidence>
<keyword evidence="5" id="KW-0547">Nucleotide-binding</keyword>
<dbReference type="InterPro" id="IPR017871">
    <property type="entry name" value="ABC_transporter-like_CS"/>
</dbReference>
<dbReference type="InterPro" id="IPR036640">
    <property type="entry name" value="ABC1_TM_sf"/>
</dbReference>
<feature type="transmembrane region" description="Helical" evidence="9">
    <location>
        <begin position="72"/>
        <end position="91"/>
    </location>
</feature>
<dbReference type="PANTHER" id="PTHR24221">
    <property type="entry name" value="ATP-BINDING CASSETTE SUB-FAMILY B"/>
    <property type="match status" value="1"/>
</dbReference>
<dbReference type="STRING" id="1430440.MGMSRv2__3427"/>
<protein>
    <submittedName>
        <fullName evidence="12">Multidrug export ATP-binding/permease protein</fullName>
        <ecNumber evidence="12">3.6.3.-</ecNumber>
    </submittedName>
</protein>
<reference evidence="12 13" key="1">
    <citation type="journal article" date="2014" name="Genome Announc.">
        <title>Complete genome sequence of Magnetospirillum gryphiswaldense MSR-1.</title>
        <authorList>
            <person name="Wang X."/>
            <person name="Wang Q."/>
            <person name="Zhang W."/>
            <person name="Wang Y."/>
            <person name="Li L."/>
            <person name="Wen T."/>
            <person name="Zhang T."/>
            <person name="Zhang Y."/>
            <person name="Xu J."/>
            <person name="Hu J."/>
            <person name="Li S."/>
            <person name="Liu L."/>
            <person name="Liu J."/>
            <person name="Jiang W."/>
            <person name="Tian J."/>
            <person name="Li Y."/>
            <person name="Schuler D."/>
            <person name="Wang L."/>
            <person name="Li J."/>
        </authorList>
    </citation>
    <scope>NUCLEOTIDE SEQUENCE [LARGE SCALE GENOMIC DNA]</scope>
    <source>
        <strain evidence="13">DSM 6361 / JCM 21280 / NBRC 15271 / MSR-1</strain>
    </source>
</reference>
<dbReference type="SUPFAM" id="SSF52540">
    <property type="entry name" value="P-loop containing nucleoside triphosphate hydrolases"/>
    <property type="match status" value="1"/>
</dbReference>
<dbReference type="EMBL" id="HG794546">
    <property type="protein sequence ID" value="CDL00642.1"/>
    <property type="molecule type" value="Genomic_DNA"/>
</dbReference>
<evidence type="ECO:0000256" key="9">
    <source>
        <dbReference type="SAM" id="Phobius"/>
    </source>
</evidence>
<dbReference type="PROSITE" id="PS50929">
    <property type="entry name" value="ABC_TM1F"/>
    <property type="match status" value="1"/>
</dbReference>
<dbReference type="GO" id="GO:0005524">
    <property type="term" value="F:ATP binding"/>
    <property type="evidence" value="ECO:0007669"/>
    <property type="project" value="UniProtKB-KW"/>
</dbReference>
<keyword evidence="4 9" id="KW-0812">Transmembrane</keyword>
<dbReference type="PROSITE" id="PS50893">
    <property type="entry name" value="ABC_TRANSPORTER_2"/>
    <property type="match status" value="1"/>
</dbReference>
<keyword evidence="7 9" id="KW-1133">Transmembrane helix</keyword>
<keyword evidence="12" id="KW-0378">Hydrolase</keyword>
<organism evidence="12 13">
    <name type="scientific">Magnetospirillum gryphiswaldense (strain DSM 6361 / JCM 21280 / NBRC 15271 / MSR-1)</name>
    <dbReference type="NCBI Taxonomy" id="431944"/>
    <lineage>
        <taxon>Bacteria</taxon>
        <taxon>Pseudomonadati</taxon>
        <taxon>Pseudomonadota</taxon>
        <taxon>Alphaproteobacteria</taxon>
        <taxon>Rhodospirillales</taxon>
        <taxon>Rhodospirillaceae</taxon>
        <taxon>Magnetospirillum</taxon>
    </lineage>
</organism>
<evidence type="ECO:0000256" key="1">
    <source>
        <dbReference type="ARBA" id="ARBA00004651"/>
    </source>
</evidence>
<evidence type="ECO:0000313" key="13">
    <source>
        <dbReference type="Proteomes" id="UP000018922"/>
    </source>
</evidence>
<feature type="domain" description="ABC transporter" evidence="10">
    <location>
        <begin position="349"/>
        <end position="584"/>
    </location>
</feature>
<comment type="subcellular location">
    <subcellularLocation>
        <location evidence="1">Cell membrane</location>
        <topology evidence="1">Multi-pass membrane protein</topology>
    </subcellularLocation>
</comment>
<accession>V6F5I8</accession>
<evidence type="ECO:0000256" key="6">
    <source>
        <dbReference type="ARBA" id="ARBA00022840"/>
    </source>
</evidence>
<proteinExistence type="predicted"/>
<dbReference type="GO" id="GO:0016887">
    <property type="term" value="F:ATP hydrolysis activity"/>
    <property type="evidence" value="ECO:0007669"/>
    <property type="project" value="InterPro"/>
</dbReference>
<feature type="transmembrane region" description="Helical" evidence="9">
    <location>
        <begin position="144"/>
        <end position="165"/>
    </location>
</feature>
<evidence type="ECO:0000313" key="12">
    <source>
        <dbReference type="EMBL" id="CDL00642.1"/>
    </source>
</evidence>
<dbReference type="Proteomes" id="UP000018922">
    <property type="component" value="Chromosome I"/>
</dbReference>
<dbReference type="PROSITE" id="PS00211">
    <property type="entry name" value="ABC_TRANSPORTER_1"/>
    <property type="match status" value="1"/>
</dbReference>
<feature type="domain" description="ABC transmembrane type-1" evidence="11">
    <location>
        <begin position="21"/>
        <end position="313"/>
    </location>
</feature>
<keyword evidence="2" id="KW-0813">Transport</keyword>